<feature type="region of interest" description="Disordered" evidence="1">
    <location>
        <begin position="1"/>
        <end position="29"/>
    </location>
</feature>
<organism evidence="2 3">
    <name type="scientific">Vespula squamosa</name>
    <name type="common">Southern yellow jacket</name>
    <name type="synonym">Wasp</name>
    <dbReference type="NCBI Taxonomy" id="30214"/>
    <lineage>
        <taxon>Eukaryota</taxon>
        <taxon>Metazoa</taxon>
        <taxon>Ecdysozoa</taxon>
        <taxon>Arthropoda</taxon>
        <taxon>Hexapoda</taxon>
        <taxon>Insecta</taxon>
        <taxon>Pterygota</taxon>
        <taxon>Neoptera</taxon>
        <taxon>Endopterygota</taxon>
        <taxon>Hymenoptera</taxon>
        <taxon>Apocrita</taxon>
        <taxon>Aculeata</taxon>
        <taxon>Vespoidea</taxon>
        <taxon>Vespidae</taxon>
        <taxon>Vespinae</taxon>
        <taxon>Vespula</taxon>
    </lineage>
</organism>
<evidence type="ECO:0000313" key="3">
    <source>
        <dbReference type="Proteomes" id="UP001607302"/>
    </source>
</evidence>
<gene>
    <name evidence="2" type="ORF">V1478_013942</name>
</gene>
<dbReference type="EMBL" id="JAUDFV010000154">
    <property type="protein sequence ID" value="KAL2716266.1"/>
    <property type="molecule type" value="Genomic_DNA"/>
</dbReference>
<protein>
    <submittedName>
        <fullName evidence="2">Uncharacterized protein</fullName>
    </submittedName>
</protein>
<name>A0ABD2A6K4_VESSQ</name>
<keyword evidence="3" id="KW-1185">Reference proteome</keyword>
<evidence type="ECO:0000313" key="2">
    <source>
        <dbReference type="EMBL" id="KAL2716266.1"/>
    </source>
</evidence>
<reference evidence="2 3" key="1">
    <citation type="journal article" date="2024" name="Ann. Entomol. Soc. Am.">
        <title>Genomic analyses of the southern and eastern yellowjacket wasps (Hymenoptera: Vespidae) reveal evolutionary signatures of social life.</title>
        <authorList>
            <person name="Catto M.A."/>
            <person name="Caine P.B."/>
            <person name="Orr S.E."/>
            <person name="Hunt B.G."/>
            <person name="Goodisman M.A.D."/>
        </authorList>
    </citation>
    <scope>NUCLEOTIDE SEQUENCE [LARGE SCALE GENOMIC DNA]</scope>
    <source>
        <strain evidence="2">233</strain>
        <tissue evidence="2">Head and thorax</tissue>
    </source>
</reference>
<dbReference type="Proteomes" id="UP001607302">
    <property type="component" value="Unassembled WGS sequence"/>
</dbReference>
<proteinExistence type="predicted"/>
<sequence length="145" mass="16550">MTATQHPMDYSGPRANDRVISYNTEPSGITGKTRVKLPMPSSCDHQHQPTSSTLVIRELHRTLDQVEKLAALIARDVHCNKFYEEEEEEEEKEDFLVVVVVNVVERGQSLRRRKIFVKNGDDDGIGRNGRYPGDVLLYHTETDLL</sequence>
<accession>A0ABD2A6K4</accession>
<comment type="caution">
    <text evidence="2">The sequence shown here is derived from an EMBL/GenBank/DDBJ whole genome shotgun (WGS) entry which is preliminary data.</text>
</comment>
<dbReference type="AlphaFoldDB" id="A0ABD2A6K4"/>
<evidence type="ECO:0000256" key="1">
    <source>
        <dbReference type="SAM" id="MobiDB-lite"/>
    </source>
</evidence>